<keyword evidence="5" id="KW-1185">Reference proteome</keyword>
<keyword evidence="1" id="KW-0808">Transferase</keyword>
<evidence type="ECO:0000256" key="1">
    <source>
        <dbReference type="ARBA" id="ARBA00022679"/>
    </source>
</evidence>
<evidence type="ECO:0000256" key="2">
    <source>
        <dbReference type="ARBA" id="ARBA00023315"/>
    </source>
</evidence>
<keyword evidence="2" id="KW-0012">Acyltransferase</keyword>
<dbReference type="Gene3D" id="3.40.630.30">
    <property type="match status" value="1"/>
</dbReference>
<organism evidence="4 5">
    <name type="scientific">Leuconostoc kimchii</name>
    <dbReference type="NCBI Taxonomy" id="136609"/>
    <lineage>
        <taxon>Bacteria</taxon>
        <taxon>Bacillati</taxon>
        <taxon>Bacillota</taxon>
        <taxon>Bacilli</taxon>
        <taxon>Lactobacillales</taxon>
        <taxon>Lactobacillaceae</taxon>
        <taxon>Leuconostoc</taxon>
    </lineage>
</organism>
<dbReference type="Proteomes" id="UP000295756">
    <property type="component" value="Chromosome"/>
</dbReference>
<sequence length="172" mass="19442">MNKTDNKQTSHISIRNANIADLTAILNIEKLGFTAEEAGTKLQYIERLKKLKETFLVGVVNNQVVGFIVGPVVQEDRIADWMYEEIREQDIVGGNQMVLTIAVDPTFQGFHIGSQLLDAFYNKAKTQNSKTIALTCLEKNIAFYEKNGYKNMGQSLSNHAGEIWYDLIKKVR</sequence>
<dbReference type="CDD" id="cd04301">
    <property type="entry name" value="NAT_SF"/>
    <property type="match status" value="1"/>
</dbReference>
<feature type="domain" description="N-acetyltransferase" evidence="3">
    <location>
        <begin position="12"/>
        <end position="172"/>
    </location>
</feature>
<dbReference type="InterPro" id="IPR000182">
    <property type="entry name" value="GNAT_dom"/>
</dbReference>
<dbReference type="SUPFAM" id="SSF55729">
    <property type="entry name" value="Acyl-CoA N-acyltransferases (Nat)"/>
    <property type="match status" value="1"/>
</dbReference>
<dbReference type="InterPro" id="IPR016181">
    <property type="entry name" value="Acyl_CoA_acyltransferase"/>
</dbReference>
<name>A0ABX5SLY5_9LACO</name>
<dbReference type="PANTHER" id="PTHR10908:SF0">
    <property type="entry name" value="SEROTONIN N-ACETYLTRANSFERASE"/>
    <property type="match status" value="1"/>
</dbReference>
<dbReference type="RefSeq" id="WP_013102233.1">
    <property type="nucleotide sequence ID" value="NZ_CP037939.1"/>
</dbReference>
<dbReference type="InterPro" id="IPR051635">
    <property type="entry name" value="SNAT-like"/>
</dbReference>
<dbReference type="EMBL" id="CP037939">
    <property type="protein sequence ID" value="QBR47561.1"/>
    <property type="molecule type" value="Genomic_DNA"/>
</dbReference>
<dbReference type="Pfam" id="PF00583">
    <property type="entry name" value="Acetyltransf_1"/>
    <property type="match status" value="1"/>
</dbReference>
<proteinExistence type="predicted"/>
<dbReference type="PROSITE" id="PS51186">
    <property type="entry name" value="GNAT"/>
    <property type="match status" value="1"/>
</dbReference>
<evidence type="ECO:0000313" key="5">
    <source>
        <dbReference type="Proteomes" id="UP000295756"/>
    </source>
</evidence>
<accession>A0ABX5SLY5</accession>
<gene>
    <name evidence="4" type="ORF">EW139_05265</name>
</gene>
<reference evidence="4 5" key="1">
    <citation type="submission" date="2019-03" db="EMBL/GenBank/DDBJ databases">
        <title>Complete Genome Sequence of Leuconostoc kimchii strain NKJ218 Isolated from Homemade Kimchi.</title>
        <authorList>
            <person name="Jung J.Y."/>
            <person name="Jin H.M."/>
            <person name="Jung J.-W."/>
            <person name="Lee S.-Y."/>
            <person name="Ryu B.-G."/>
            <person name="Han S.-S."/>
            <person name="Kang H.K."/>
            <person name="Choi H.W."/>
            <person name="Chung E.J."/>
            <person name="Choi K.-M."/>
        </authorList>
    </citation>
    <scope>NUCLEOTIDE SEQUENCE [LARGE SCALE GENOMIC DNA]</scope>
    <source>
        <strain evidence="4 5">NKJ218</strain>
    </source>
</reference>
<evidence type="ECO:0000313" key="4">
    <source>
        <dbReference type="EMBL" id="QBR47561.1"/>
    </source>
</evidence>
<evidence type="ECO:0000259" key="3">
    <source>
        <dbReference type="PROSITE" id="PS51186"/>
    </source>
</evidence>
<protein>
    <submittedName>
        <fullName evidence="4">GNAT family N-acetyltransferase</fullName>
    </submittedName>
</protein>
<dbReference type="PANTHER" id="PTHR10908">
    <property type="entry name" value="SEROTONIN N-ACETYLTRANSFERASE"/>
    <property type="match status" value="1"/>
</dbReference>